<sequence length="157" mass="17751">MPFTYNRTIRLQDTDAAGVVYFANVLSICHEAYEASLEASNIDLKAFFTHPPVAFPIVHANVDFFRPMCCGDKLEISLIPHKLGVNKFEINYEIIVKNVLVAKAVTRHVCIDAVSRSKQDLSAEMIQWLETNRLRAAYAPRALDAEGAERRKSREIL</sequence>
<dbReference type="GO" id="GO:0047617">
    <property type="term" value="F:fatty acyl-CoA hydrolase activity"/>
    <property type="evidence" value="ECO:0007669"/>
    <property type="project" value="TreeGrafter"/>
</dbReference>
<evidence type="ECO:0000313" key="4">
    <source>
        <dbReference type="Proteomes" id="UP000076555"/>
    </source>
</evidence>
<dbReference type="OrthoDB" id="9800856at2"/>
<dbReference type="AlphaFoldDB" id="A0A161VV76"/>
<gene>
    <name evidence="3" type="ORF">A2T98_03150</name>
</gene>
<dbReference type="Pfam" id="PF13279">
    <property type="entry name" value="4HBT_2"/>
    <property type="match status" value="1"/>
</dbReference>
<dbReference type="SUPFAM" id="SSF54637">
    <property type="entry name" value="Thioesterase/thiol ester dehydrase-isomerase"/>
    <property type="match status" value="1"/>
</dbReference>
<dbReference type="EC" id="3.1.2.28" evidence="2"/>
<comment type="similarity">
    <text evidence="2">Belongs to the 4-hydroxybenzoyl-CoA thioesterase family. DHNA-CoA hydrolase subfamily.</text>
</comment>
<evidence type="ECO:0000256" key="2">
    <source>
        <dbReference type="HAMAP-Rule" id="MF_02101"/>
    </source>
</evidence>
<proteinExistence type="inferred from homology"/>
<dbReference type="GO" id="GO:0061522">
    <property type="term" value="F:1,4-dihydroxy-2-naphthoyl-CoA thioesterase activity"/>
    <property type="evidence" value="ECO:0007669"/>
    <property type="project" value="UniProtKB-EC"/>
</dbReference>
<comment type="pathway">
    <text evidence="2">Quinol/quinone metabolism; 1,4-dihydroxy-2-naphthoate biosynthesis; 1,4-dihydroxy-2-naphthoate from chorismate: step 7/7.</text>
</comment>
<comment type="caution">
    <text evidence="3">The sequence shown here is derived from an EMBL/GenBank/DDBJ whole genome shotgun (WGS) entry which is preliminary data.</text>
</comment>
<dbReference type="PANTHER" id="PTHR31793">
    <property type="entry name" value="4-HYDROXYBENZOYL-COA THIOESTERASE FAMILY MEMBER"/>
    <property type="match status" value="1"/>
</dbReference>
<dbReference type="CDD" id="cd00586">
    <property type="entry name" value="4HBT"/>
    <property type="match status" value="1"/>
</dbReference>
<dbReference type="InterPro" id="IPR050563">
    <property type="entry name" value="4-hydroxybenzoyl-CoA_TE"/>
</dbReference>
<comment type="catalytic activity">
    <reaction evidence="2">
        <text>1,4-dihydroxy-2-naphthoyl-CoA + H2O = 1,4-dihydroxy-2-naphthoate + CoA + H(+)</text>
        <dbReference type="Rhea" id="RHEA:26309"/>
        <dbReference type="ChEBI" id="CHEBI:11173"/>
        <dbReference type="ChEBI" id="CHEBI:15377"/>
        <dbReference type="ChEBI" id="CHEBI:15378"/>
        <dbReference type="ChEBI" id="CHEBI:57287"/>
        <dbReference type="ChEBI" id="CHEBI:58897"/>
        <dbReference type="EC" id="3.1.2.28"/>
    </reaction>
</comment>
<reference evidence="3 4" key="1">
    <citation type="submission" date="2016-04" db="EMBL/GenBank/DDBJ databases">
        <title>Draft Genome Assembly of the Bloom-forming Cyanobacterium Nodularia spumigena Strain CENA596 in Shrimp Production Ponds.</title>
        <authorList>
            <person name="Popin R.V."/>
            <person name="Rigonato J."/>
            <person name="Abreu V.A."/>
            <person name="Andreote A.P."/>
            <person name="Silveira S.B."/>
            <person name="Odebrecht C."/>
            <person name="Fiore M.F."/>
        </authorList>
    </citation>
    <scope>NUCLEOTIDE SEQUENCE [LARGE SCALE GENOMIC DNA]</scope>
    <source>
        <strain evidence="3 4">CENA596</strain>
    </source>
</reference>
<dbReference type="HAMAP" id="MF_02101">
    <property type="entry name" value="DHNA_CoA_hydrolase"/>
    <property type="match status" value="1"/>
</dbReference>
<dbReference type="InterPro" id="IPR022829">
    <property type="entry name" value="DHNA_CoA_hydrolase"/>
</dbReference>
<organism evidence="3 4">
    <name type="scientific">Nodularia spumigena CENA596</name>
    <dbReference type="NCBI Taxonomy" id="1819295"/>
    <lineage>
        <taxon>Bacteria</taxon>
        <taxon>Bacillati</taxon>
        <taxon>Cyanobacteriota</taxon>
        <taxon>Cyanophyceae</taxon>
        <taxon>Nostocales</taxon>
        <taxon>Nodulariaceae</taxon>
        <taxon>Nodularia</taxon>
    </lineage>
</organism>
<dbReference type="EMBL" id="LWAJ01000031">
    <property type="protein sequence ID" value="KZL51275.1"/>
    <property type="molecule type" value="Genomic_DNA"/>
</dbReference>
<dbReference type="Proteomes" id="UP000076555">
    <property type="component" value="Unassembled WGS sequence"/>
</dbReference>
<feature type="active site" evidence="2">
    <location>
        <position position="15"/>
    </location>
</feature>
<comment type="pathway">
    <text evidence="2">Cofactor biosynthesis; phylloquinone biosynthesis.</text>
</comment>
<protein>
    <recommendedName>
        <fullName evidence="2">1,4-dihydroxy-2-naphthoyl-CoA hydrolase</fullName>
        <shortName evidence="2">DHNA-CoA hydrolase</shortName>
        <ecNumber evidence="2">3.1.2.28</ecNumber>
    </recommendedName>
    <alternativeName>
        <fullName evidence="2">DHNA-CoA thioesterase</fullName>
    </alternativeName>
</protein>
<dbReference type="UniPathway" id="UPA00995"/>
<evidence type="ECO:0000313" key="3">
    <source>
        <dbReference type="EMBL" id="KZL51275.1"/>
    </source>
</evidence>
<dbReference type="Gene3D" id="3.10.129.10">
    <property type="entry name" value="Hotdog Thioesterase"/>
    <property type="match status" value="1"/>
</dbReference>
<accession>A0A161VV76</accession>
<name>A0A161VV76_NODSP</name>
<dbReference type="GO" id="GO:0042372">
    <property type="term" value="P:phylloquinone biosynthetic process"/>
    <property type="evidence" value="ECO:0007669"/>
    <property type="project" value="UniProtKB-UniRule"/>
</dbReference>
<evidence type="ECO:0000256" key="1">
    <source>
        <dbReference type="ARBA" id="ARBA00022801"/>
    </source>
</evidence>
<comment type="function">
    <text evidence="2">Catalyzes the hydrolysis of 1,4-dihydroxy-2-naphthoyl-CoA (DHNA-CoA) to 1,4-dihydroxy-2-naphthoate (DHNA), a reaction involved in phylloquinone (vitamin K1) biosynthesis.</text>
</comment>
<dbReference type="UniPathway" id="UPA01057">
    <property type="reaction ID" value="UER01033"/>
</dbReference>
<dbReference type="InterPro" id="IPR029069">
    <property type="entry name" value="HotDog_dom_sf"/>
</dbReference>
<dbReference type="RefSeq" id="WP_063871520.1">
    <property type="nucleotide sequence ID" value="NZ_CAWMRI010000031.1"/>
</dbReference>
<dbReference type="PANTHER" id="PTHR31793:SF37">
    <property type="entry name" value="ACYL-COA THIOESTER HYDROLASE YBGC"/>
    <property type="match status" value="1"/>
</dbReference>
<keyword evidence="1 2" id="KW-0378">Hydrolase</keyword>